<gene>
    <name evidence="2" type="ORF">CANCADRAFT_55978</name>
</gene>
<dbReference type="EMBL" id="KV453841">
    <property type="protein sequence ID" value="ODV92281.1"/>
    <property type="molecule type" value="Genomic_DNA"/>
</dbReference>
<evidence type="ECO:0000313" key="2">
    <source>
        <dbReference type="EMBL" id="ODV92281.1"/>
    </source>
</evidence>
<dbReference type="InterPro" id="IPR013933">
    <property type="entry name" value="CRC_Rsc7/Swp82"/>
</dbReference>
<evidence type="ECO:0000256" key="1">
    <source>
        <dbReference type="SAM" id="MobiDB-lite"/>
    </source>
</evidence>
<reference evidence="3" key="1">
    <citation type="submission" date="2016-02" db="EMBL/GenBank/DDBJ databases">
        <title>Comparative genomics of biotechnologically important yeasts.</title>
        <authorList>
            <consortium name="DOE Joint Genome Institute"/>
            <person name="Riley R."/>
            <person name="Haridas S."/>
            <person name="Wolfe K.H."/>
            <person name="Lopes M.R."/>
            <person name="Hittinger C.T."/>
            <person name="Goker M."/>
            <person name="Salamov A."/>
            <person name="Wisecaver J."/>
            <person name="Long T.M."/>
            <person name="Aerts A.L."/>
            <person name="Barry K."/>
            <person name="Choi C."/>
            <person name="Clum A."/>
            <person name="Coughlan A.Y."/>
            <person name="Deshpande S."/>
            <person name="Douglass A.P."/>
            <person name="Hanson S.J."/>
            <person name="Klenk H.-P."/>
            <person name="Labutti K."/>
            <person name="Lapidus A."/>
            <person name="Lindquist E."/>
            <person name="Lipzen A."/>
            <person name="Meier-Kolthoff J.P."/>
            <person name="Ohm R.A."/>
            <person name="Otillar R.P."/>
            <person name="Pangilinan J."/>
            <person name="Peng Y."/>
            <person name="Rokas A."/>
            <person name="Rosa C.A."/>
            <person name="Scheuner C."/>
            <person name="Sibirny A.A."/>
            <person name="Slot J.C."/>
            <person name="Stielow J.B."/>
            <person name="Sun H."/>
            <person name="Kurtzman C.P."/>
            <person name="Blackwell M."/>
            <person name="Jeffries T.W."/>
            <person name="Grigoriev I.V."/>
        </authorList>
    </citation>
    <scope>NUCLEOTIDE SEQUENCE [LARGE SCALE GENOMIC DNA]</scope>
    <source>
        <strain evidence="3">NRRL Y-17796</strain>
    </source>
</reference>
<accession>A0A1E4TKJ5</accession>
<sequence>MIERRKIDEQGEKKILPNGQLIEREYCLPTFEVPSMKGTRVMLAENVTEIARAKSGDDIDLNELESKVELHVASLEDKVYMIEAGFVSPMRIEDRIVFVPARSAFKHFGHLIVAQGRPIIDDYYCEEKSNETGPVIRPVHSASDNFRNRYSLLQGTPYEPSYTPLRGLQLDEMVKNSAEYNKALLIQKSRREDLAIEFWRSAVLDNDPREFDSPGSDVALSDTSGSPQDLDD</sequence>
<proteinExistence type="predicted"/>
<keyword evidence="3" id="KW-1185">Reference proteome</keyword>
<dbReference type="AlphaFoldDB" id="A0A1E4TKJ5"/>
<protein>
    <submittedName>
        <fullName evidence="2">Uncharacterized protein</fullName>
    </submittedName>
</protein>
<dbReference type="Proteomes" id="UP000095023">
    <property type="component" value="Unassembled WGS sequence"/>
</dbReference>
<feature type="compositionally biased region" description="Polar residues" evidence="1">
    <location>
        <begin position="221"/>
        <end position="232"/>
    </location>
</feature>
<dbReference type="Pfam" id="PF08624">
    <property type="entry name" value="CRC_subunit"/>
    <property type="match status" value="1"/>
</dbReference>
<evidence type="ECO:0000313" key="3">
    <source>
        <dbReference type="Proteomes" id="UP000095023"/>
    </source>
</evidence>
<organism evidence="2 3">
    <name type="scientific">Tortispora caseinolytica NRRL Y-17796</name>
    <dbReference type="NCBI Taxonomy" id="767744"/>
    <lineage>
        <taxon>Eukaryota</taxon>
        <taxon>Fungi</taxon>
        <taxon>Dikarya</taxon>
        <taxon>Ascomycota</taxon>
        <taxon>Saccharomycotina</taxon>
        <taxon>Trigonopsidomycetes</taxon>
        <taxon>Trigonopsidales</taxon>
        <taxon>Trigonopsidaceae</taxon>
        <taxon>Tortispora</taxon>
    </lineage>
</organism>
<name>A0A1E4TKJ5_9ASCO</name>
<dbReference type="OrthoDB" id="1577640at2759"/>
<feature type="region of interest" description="Disordered" evidence="1">
    <location>
        <begin position="206"/>
        <end position="232"/>
    </location>
</feature>